<dbReference type="GO" id="GO:0003677">
    <property type="term" value="F:DNA binding"/>
    <property type="evidence" value="ECO:0007669"/>
    <property type="project" value="UniProtKB-KW"/>
</dbReference>
<evidence type="ECO:0000313" key="4">
    <source>
        <dbReference type="EMBL" id="MDL4935276.1"/>
    </source>
</evidence>
<dbReference type="Proteomes" id="UP000254807">
    <property type="component" value="Unassembled WGS sequence"/>
</dbReference>
<gene>
    <name evidence="3" type="ORF">HWH42_06025</name>
    <name evidence="6" type="ORF">NCTC12360_01951</name>
    <name evidence="5" type="ORF">P7E30_17230</name>
    <name evidence="4" type="ORF">QRX88_06025</name>
</gene>
<reference evidence="5" key="3">
    <citation type="submission" date="2023-03" db="EMBL/GenBank/DDBJ databases">
        <authorList>
            <person name="Shen W."/>
            <person name="Cai J."/>
        </authorList>
    </citation>
    <scope>NUCLEOTIDE SEQUENCE</scope>
    <source>
        <strain evidence="5">K69-2</strain>
    </source>
</reference>
<dbReference type="Pfam" id="PF17924">
    <property type="entry name" value="TetR_C_19"/>
    <property type="match status" value="1"/>
</dbReference>
<dbReference type="EMBL" id="JASUBT010000003">
    <property type="protein sequence ID" value="MDL4935276.1"/>
    <property type="molecule type" value="Genomic_DNA"/>
</dbReference>
<organism evidence="6 7">
    <name type="scientific">Enterococcus gallinarum</name>
    <dbReference type="NCBI Taxonomy" id="1353"/>
    <lineage>
        <taxon>Bacteria</taxon>
        <taxon>Bacillati</taxon>
        <taxon>Bacillota</taxon>
        <taxon>Bacilli</taxon>
        <taxon>Lactobacillales</taxon>
        <taxon>Enterococcaceae</taxon>
        <taxon>Enterococcus</taxon>
    </lineage>
</organism>
<dbReference type="GeneID" id="93222883"/>
<dbReference type="Proteomes" id="UP001241571">
    <property type="component" value="Unassembled WGS sequence"/>
</dbReference>
<dbReference type="AlphaFoldDB" id="A0A1L8TSP9"/>
<accession>A0A1L8TSP9</accession>
<evidence type="ECO:0000259" key="2">
    <source>
        <dbReference type="Pfam" id="PF00440"/>
    </source>
</evidence>
<reference evidence="3 8" key="2">
    <citation type="submission" date="2020-06" db="EMBL/GenBank/DDBJ databases">
        <title>Crossreactivity between MHC class I-restricted antigens from cancer cells and an enterococcal bacteriophage.</title>
        <authorList>
            <person name="Fluckiger A."/>
            <person name="Daillere R."/>
            <person name="Sassi M."/>
            <person name="Cattoir V."/>
            <person name="Kroemer G."/>
            <person name="Zitvogel L."/>
        </authorList>
    </citation>
    <scope>NUCLEOTIDE SEQUENCE [LARGE SCALE GENOMIC DNA]</scope>
    <source>
        <strain evidence="3 8">EG4</strain>
    </source>
</reference>
<evidence type="ECO:0000313" key="8">
    <source>
        <dbReference type="Proteomes" id="UP000571857"/>
    </source>
</evidence>
<dbReference type="OrthoDB" id="9812484at2"/>
<name>A0A1L8TSP9_ENTGA</name>
<keyword evidence="7" id="KW-1185">Reference proteome</keyword>
<proteinExistence type="predicted"/>
<reference evidence="6 7" key="1">
    <citation type="submission" date="2018-06" db="EMBL/GenBank/DDBJ databases">
        <authorList>
            <consortium name="Pathogen Informatics"/>
            <person name="Doyle S."/>
        </authorList>
    </citation>
    <scope>NUCLEOTIDE SEQUENCE [LARGE SCALE GENOMIC DNA]</scope>
    <source>
        <strain evidence="6 7">NCTC12360</strain>
    </source>
</reference>
<dbReference type="SUPFAM" id="SSF46689">
    <property type="entry name" value="Homeodomain-like"/>
    <property type="match status" value="1"/>
</dbReference>
<dbReference type="EMBL" id="JABXJK010000029">
    <property type="protein sequence ID" value="MBA0972143.1"/>
    <property type="molecule type" value="Genomic_DNA"/>
</dbReference>
<dbReference type="EMBL" id="UFYW01000001">
    <property type="protein sequence ID" value="STD83484.1"/>
    <property type="molecule type" value="Genomic_DNA"/>
</dbReference>
<feature type="domain" description="HTH tetR-type" evidence="2">
    <location>
        <begin position="22"/>
        <end position="54"/>
    </location>
</feature>
<dbReference type="InterPro" id="IPR009057">
    <property type="entry name" value="Homeodomain-like_sf"/>
</dbReference>
<evidence type="ECO:0000313" key="5">
    <source>
        <dbReference type="EMBL" id="MDT2691919.1"/>
    </source>
</evidence>
<dbReference type="Proteomes" id="UP000571857">
    <property type="component" value="Unassembled WGS sequence"/>
</dbReference>
<dbReference type="Pfam" id="PF00440">
    <property type="entry name" value="TetR_N"/>
    <property type="match status" value="1"/>
</dbReference>
<evidence type="ECO:0000313" key="9">
    <source>
        <dbReference type="Proteomes" id="UP001241571"/>
    </source>
</evidence>
<evidence type="ECO:0000256" key="1">
    <source>
        <dbReference type="ARBA" id="ARBA00023125"/>
    </source>
</evidence>
<dbReference type="EMBL" id="JARPZN010000024">
    <property type="protein sequence ID" value="MDT2691919.1"/>
    <property type="molecule type" value="Genomic_DNA"/>
</dbReference>
<dbReference type="InterPro" id="IPR001647">
    <property type="entry name" value="HTH_TetR"/>
</dbReference>
<evidence type="ECO:0000313" key="7">
    <source>
        <dbReference type="Proteomes" id="UP000254807"/>
    </source>
</evidence>
<sequence>MPKATFNNLPPEKKIVVRNVLLKIFSDKPISQVKVSEIVEALQMSRGIFYKYFEDLNDAYDYLIHDSANKVHGRILRKIGKHQQDFFKGLELFLVEALEYGKDSEEYKELQLLIQNSYLFSYRSEDPHGAAAWKKVLTANKFRIESQKEADSFLYFSMKLVIDSLTDAYANQWTSNELLTDFAFKVKWLKQGIQ</sequence>
<evidence type="ECO:0000313" key="6">
    <source>
        <dbReference type="EMBL" id="STD83484.1"/>
    </source>
</evidence>
<evidence type="ECO:0000313" key="3">
    <source>
        <dbReference type="EMBL" id="MBA0972143.1"/>
    </source>
</evidence>
<dbReference type="Gene3D" id="1.10.357.10">
    <property type="entry name" value="Tetracycline Repressor, domain 2"/>
    <property type="match status" value="1"/>
</dbReference>
<keyword evidence="1" id="KW-0238">DNA-binding</keyword>
<protein>
    <submittedName>
        <fullName evidence="3 6">Transcriptional regulator</fullName>
    </submittedName>
</protein>
<dbReference type="RefSeq" id="WP_005469905.1">
    <property type="nucleotide sequence ID" value="NZ_BSYC01000001.1"/>
</dbReference>
<reference evidence="4 9" key="4">
    <citation type="submission" date="2023-06" db="EMBL/GenBank/DDBJ databases">
        <title>Acute promotion of culturable opportunistic pathogens and persistent increase of antibiotic resistance following antibiotic exposure in mouse gut microbiota.</title>
        <authorList>
            <person name="Li L."/>
            <person name="Wang B."/>
            <person name="Sun Y."/>
            <person name="Wang M."/>
            <person name="Xu H."/>
        </authorList>
    </citation>
    <scope>NUCLEOTIDE SEQUENCE [LARGE SCALE GENOMIC DNA]</scope>
    <source>
        <strain evidence="4 9">CRI2_2</strain>
    </source>
</reference>
<dbReference type="Proteomes" id="UP001183682">
    <property type="component" value="Unassembled WGS sequence"/>
</dbReference>